<dbReference type="Proteomes" id="UP001154078">
    <property type="component" value="Chromosome 8"/>
</dbReference>
<gene>
    <name evidence="1" type="ORF">MELIAE_LOCUS11443</name>
</gene>
<keyword evidence="2" id="KW-1185">Reference proteome</keyword>
<sequence length="1087" mass="127887">MSFIELIERQRSNLKNEDFVASLYNDMLTEKECEDQENLIQYFLHTEPDQVYMQNLVSLLEENAEEIVAMVPDLKAYLLTFLKFCMRKEEPCYSKQVRLLAATLYIKLISISAARERFLKNQLLSCCITVAIDVTDKEALLHQLVNALFSLVVDNVNDINPIIAQVVNGAFCVIIIRNSKQPLITFDNTDLVSKCFLYIKNIIQLERHDDAFILATLSPIFHPLLKTYYTLSESSTTMIVVRNFQVFISKLIIPKLNDKQQKHLVSAFIKVWDNPDFVNFDDAVLFLNKFPIDSYTEAIRKMGLFLLSKNHEPFHVNMLNLFLATLSRLPEFSEREKVLLAYELALRYNVMLCHDTCKNPKKAIEILCRICQLHSPAVHSIICNYVNKDSFETISLTPLLRYFLQSTRKKWVSGVTTNQITTIVCIMISNANEIRQQLVYELLHALCWDSTPFSLKPSLYVLEELFLKLKSKKENVITKLIMKIFLKMALHTDATSQEYVTHIYNALFRSKTINNIVFSCNNYIDALLEEEEQLEAFFEKCTKLRLIKPEHVEMTINAMDFENEAQLLLLKHLISYTKYKEVRTVCQYTLANLRNIILSENFKHILFIYYTILVNMKGNFMENELSEMEAIYSNLYECVAHQKIRIESFQNAYVVLKKSQLYLQILDNTIFEDINRSYMEKLESALFGERSITQLYFASELMLRGKILATDKCRKKIAELTTYEGLLQIKENEPELWFPLLHLAETLTMMKKSGNLEHILRTINMSMRSGKYTTTHKIYLLKVLHTLSEEITRDFEDLILYSFQELADEDMALKKLVSTFVEELVEKEYLKLTSEQYFLFVIPITHPDGRYFVKDLLTKRFVFSQASVIARHFVSFILYMNVYKHESHPITDDFKKVIKKLRPNIAEDRQDCYNFMFVYLPVKYKMNILTELNEILMQYVNLKLQHTNKLILLLEDLLFIYKISSYVEDCTISEVFKRGIKIIKKEWRKNDTENATAELNINPDTHNKIIKVIQTLMITFFFNEEEHRNVSFRKKLFYLILHWIVAYKPNVLHSIQHNDDDDLNTYFNKLDKFYAKYKDEINQHAEF</sequence>
<dbReference type="EMBL" id="OV121139">
    <property type="protein sequence ID" value="CAH0562279.1"/>
    <property type="molecule type" value="Genomic_DNA"/>
</dbReference>
<dbReference type="OrthoDB" id="6752233at2759"/>
<proteinExistence type="predicted"/>
<name>A0A9P0BHQ6_BRAAE</name>
<reference evidence="1" key="1">
    <citation type="submission" date="2021-12" db="EMBL/GenBank/DDBJ databases">
        <authorList>
            <person name="King R."/>
        </authorList>
    </citation>
    <scope>NUCLEOTIDE SEQUENCE</scope>
</reference>
<evidence type="ECO:0000313" key="1">
    <source>
        <dbReference type="EMBL" id="CAH0562279.1"/>
    </source>
</evidence>
<organism evidence="1 2">
    <name type="scientific">Brassicogethes aeneus</name>
    <name type="common">Rape pollen beetle</name>
    <name type="synonym">Meligethes aeneus</name>
    <dbReference type="NCBI Taxonomy" id="1431903"/>
    <lineage>
        <taxon>Eukaryota</taxon>
        <taxon>Metazoa</taxon>
        <taxon>Ecdysozoa</taxon>
        <taxon>Arthropoda</taxon>
        <taxon>Hexapoda</taxon>
        <taxon>Insecta</taxon>
        <taxon>Pterygota</taxon>
        <taxon>Neoptera</taxon>
        <taxon>Endopterygota</taxon>
        <taxon>Coleoptera</taxon>
        <taxon>Polyphaga</taxon>
        <taxon>Cucujiformia</taxon>
        <taxon>Nitidulidae</taxon>
        <taxon>Meligethinae</taxon>
        <taxon>Brassicogethes</taxon>
    </lineage>
</organism>
<accession>A0A9P0BHQ6</accession>
<dbReference type="AlphaFoldDB" id="A0A9P0BHQ6"/>
<protein>
    <submittedName>
        <fullName evidence="1">Uncharacterized protein</fullName>
    </submittedName>
</protein>
<dbReference type="SUPFAM" id="SSF48371">
    <property type="entry name" value="ARM repeat"/>
    <property type="match status" value="1"/>
</dbReference>
<dbReference type="InterPro" id="IPR016024">
    <property type="entry name" value="ARM-type_fold"/>
</dbReference>
<evidence type="ECO:0000313" key="2">
    <source>
        <dbReference type="Proteomes" id="UP001154078"/>
    </source>
</evidence>